<sequence>MIRQQIAGQHLRFFWPSVAILFPFFTETAWHEVGDHEGAAQRAIRLWIASKTRNKPPLRAAQLDNATRH</sequence>
<proteinExistence type="predicted"/>
<organism evidence="1 2">
    <name type="scientific">Leptidea sinapis</name>
    <dbReference type="NCBI Taxonomy" id="189913"/>
    <lineage>
        <taxon>Eukaryota</taxon>
        <taxon>Metazoa</taxon>
        <taxon>Ecdysozoa</taxon>
        <taxon>Arthropoda</taxon>
        <taxon>Hexapoda</taxon>
        <taxon>Insecta</taxon>
        <taxon>Pterygota</taxon>
        <taxon>Neoptera</taxon>
        <taxon>Endopterygota</taxon>
        <taxon>Lepidoptera</taxon>
        <taxon>Glossata</taxon>
        <taxon>Ditrysia</taxon>
        <taxon>Papilionoidea</taxon>
        <taxon>Pieridae</taxon>
        <taxon>Dismorphiinae</taxon>
        <taxon>Leptidea</taxon>
    </lineage>
</organism>
<dbReference type="AlphaFoldDB" id="A0A5E4PS00"/>
<dbReference type="EMBL" id="FZQP02000215">
    <property type="protein sequence ID" value="VVC87872.1"/>
    <property type="molecule type" value="Genomic_DNA"/>
</dbReference>
<accession>A0A5E4PS00</accession>
<gene>
    <name evidence="1" type="ORF">LSINAPIS_LOCUS1383</name>
</gene>
<reference evidence="1 2" key="1">
    <citation type="submission" date="2017-07" db="EMBL/GenBank/DDBJ databases">
        <authorList>
            <person name="Talla V."/>
            <person name="Backstrom N."/>
        </authorList>
    </citation>
    <scope>NUCLEOTIDE SEQUENCE [LARGE SCALE GENOMIC DNA]</scope>
</reference>
<evidence type="ECO:0000313" key="2">
    <source>
        <dbReference type="Proteomes" id="UP000324832"/>
    </source>
</evidence>
<protein>
    <submittedName>
        <fullName evidence="1">Uncharacterized protein</fullName>
    </submittedName>
</protein>
<keyword evidence="2" id="KW-1185">Reference proteome</keyword>
<dbReference type="Proteomes" id="UP000324832">
    <property type="component" value="Unassembled WGS sequence"/>
</dbReference>
<name>A0A5E4PS00_9NEOP</name>
<evidence type="ECO:0000313" key="1">
    <source>
        <dbReference type="EMBL" id="VVC87872.1"/>
    </source>
</evidence>